<feature type="transmembrane region" description="Helical" evidence="1">
    <location>
        <begin position="105"/>
        <end position="126"/>
    </location>
</feature>
<dbReference type="AlphaFoldDB" id="A0A7X0FLK5"/>
<feature type="transmembrane region" description="Helical" evidence="1">
    <location>
        <begin position="165"/>
        <end position="181"/>
    </location>
</feature>
<evidence type="ECO:0000256" key="1">
    <source>
        <dbReference type="SAM" id="Phobius"/>
    </source>
</evidence>
<keyword evidence="1" id="KW-1133">Transmembrane helix</keyword>
<dbReference type="Gene3D" id="1.20.144.10">
    <property type="entry name" value="Phosphatidic acid phosphatase type 2/haloperoxidase"/>
    <property type="match status" value="1"/>
</dbReference>
<dbReference type="InterPro" id="IPR000326">
    <property type="entry name" value="PAP2/HPO"/>
</dbReference>
<keyword evidence="3" id="KW-0378">Hydrolase</keyword>
<name>A0A7X0FLK5_9MICO</name>
<evidence type="ECO:0000259" key="2">
    <source>
        <dbReference type="SMART" id="SM00014"/>
    </source>
</evidence>
<dbReference type="GO" id="GO:0050380">
    <property type="term" value="F:undecaprenyl-diphosphatase activity"/>
    <property type="evidence" value="ECO:0007669"/>
    <property type="project" value="UniProtKB-EC"/>
</dbReference>
<keyword evidence="1" id="KW-0812">Transmembrane</keyword>
<dbReference type="Proteomes" id="UP000537775">
    <property type="component" value="Unassembled WGS sequence"/>
</dbReference>
<dbReference type="EC" id="3.6.1.27" evidence="3"/>
<accession>A0A7X0FLK5</accession>
<keyword evidence="4" id="KW-1185">Reference proteome</keyword>
<feature type="transmembrane region" description="Helical" evidence="1">
    <location>
        <begin position="23"/>
        <end position="47"/>
    </location>
</feature>
<comment type="caution">
    <text evidence="3">The sequence shown here is derived from an EMBL/GenBank/DDBJ whole genome shotgun (WGS) entry which is preliminary data.</text>
</comment>
<feature type="transmembrane region" description="Helical" evidence="1">
    <location>
        <begin position="193"/>
        <end position="211"/>
    </location>
</feature>
<organism evidence="3 4">
    <name type="scientific">Microbacterium thalassium</name>
    <dbReference type="NCBI Taxonomy" id="362649"/>
    <lineage>
        <taxon>Bacteria</taxon>
        <taxon>Bacillati</taxon>
        <taxon>Actinomycetota</taxon>
        <taxon>Actinomycetes</taxon>
        <taxon>Micrococcales</taxon>
        <taxon>Microbacteriaceae</taxon>
        <taxon>Microbacterium</taxon>
    </lineage>
</organism>
<evidence type="ECO:0000313" key="4">
    <source>
        <dbReference type="Proteomes" id="UP000537775"/>
    </source>
</evidence>
<protein>
    <submittedName>
        <fullName evidence="3">Undecaprenyl-diphosphatase</fullName>
        <ecNumber evidence="3">3.6.1.27</ecNumber>
    </submittedName>
</protein>
<proteinExistence type="predicted"/>
<dbReference type="SUPFAM" id="SSF48317">
    <property type="entry name" value="Acid phosphatase/Vanadium-dependent haloperoxidase"/>
    <property type="match status" value="1"/>
</dbReference>
<dbReference type="CDD" id="cd03392">
    <property type="entry name" value="PAP2_like_2"/>
    <property type="match status" value="1"/>
</dbReference>
<feature type="domain" description="Phosphatidic acid phosphatase type 2/haloperoxidase" evidence="2">
    <location>
        <begin position="105"/>
        <end position="208"/>
    </location>
</feature>
<evidence type="ECO:0000313" key="3">
    <source>
        <dbReference type="EMBL" id="MBB6389772.1"/>
    </source>
</evidence>
<dbReference type="PANTHER" id="PTHR14969">
    <property type="entry name" value="SPHINGOSINE-1-PHOSPHATE PHOSPHOHYDROLASE"/>
    <property type="match status" value="1"/>
</dbReference>
<dbReference type="SMART" id="SM00014">
    <property type="entry name" value="acidPPc"/>
    <property type="match status" value="1"/>
</dbReference>
<sequence length="237" mass="25300">MDSTDLAGSTTADPVPEPDPRRMVALIVGGAAAVLFVSLRVVVALGGEEPLPIDVWWHDLMVEGRADALLILAWIPAIGGGTIGMIAVGILLITVFAVLHRKWDAVNVGLAIVIVVAIGAPMASIVGRVRPADSLAETVDTSFPSGHTAVATTVMITLALLLRRWYVWVLAVFWVVLMAWSRTYLSAHWVSDVVGGLLEGIAVACLVWVAVEALRDRRARVHLADPARPGDLRDVRG</sequence>
<reference evidence="3 4" key="1">
    <citation type="submission" date="2020-08" db="EMBL/GenBank/DDBJ databases">
        <title>Sequencing the genomes of 1000 actinobacteria strains.</title>
        <authorList>
            <person name="Klenk H.-P."/>
        </authorList>
    </citation>
    <scope>NUCLEOTIDE SEQUENCE [LARGE SCALE GENOMIC DNA]</scope>
    <source>
        <strain evidence="3 4">DSM 12511</strain>
    </source>
</reference>
<dbReference type="PANTHER" id="PTHR14969:SF13">
    <property type="entry name" value="AT30094P"/>
    <property type="match status" value="1"/>
</dbReference>
<dbReference type="RefSeq" id="WP_184749062.1">
    <property type="nucleotide sequence ID" value="NZ_BAAAJR010000008.1"/>
</dbReference>
<feature type="transmembrane region" description="Helical" evidence="1">
    <location>
        <begin position="68"/>
        <end position="99"/>
    </location>
</feature>
<dbReference type="Pfam" id="PF01569">
    <property type="entry name" value="PAP2"/>
    <property type="match status" value="1"/>
</dbReference>
<dbReference type="InterPro" id="IPR036938">
    <property type="entry name" value="PAP2/HPO_sf"/>
</dbReference>
<keyword evidence="1" id="KW-0472">Membrane</keyword>
<dbReference type="EMBL" id="JACHML010000001">
    <property type="protein sequence ID" value="MBB6389772.1"/>
    <property type="molecule type" value="Genomic_DNA"/>
</dbReference>
<gene>
    <name evidence="3" type="ORF">HD594_000085</name>
</gene>